<dbReference type="PRINTS" id="PR00476">
    <property type="entry name" value="PHFRCTKINASE"/>
</dbReference>
<comment type="function">
    <text evidence="2 15">Catalyzes the phosphorylation of D-fructose 6-phosphate to fructose 1,6-bisphosphate by ATP, the first committing step of glycolysis.</text>
</comment>
<feature type="binding site" evidence="15">
    <location>
        <position position="108"/>
    </location>
    <ligand>
        <name>Mg(2+)</name>
        <dbReference type="ChEBI" id="CHEBI:18420"/>
        <note>catalytic</note>
    </ligand>
</feature>
<evidence type="ECO:0000256" key="9">
    <source>
        <dbReference type="ARBA" id="ARBA00022741"/>
    </source>
</evidence>
<evidence type="ECO:0000256" key="4">
    <source>
        <dbReference type="ARBA" id="ARBA00004679"/>
    </source>
</evidence>
<evidence type="ECO:0000256" key="12">
    <source>
        <dbReference type="ARBA" id="ARBA00022842"/>
    </source>
</evidence>
<evidence type="ECO:0000256" key="10">
    <source>
        <dbReference type="ARBA" id="ARBA00022777"/>
    </source>
</evidence>
<evidence type="ECO:0000313" key="18">
    <source>
        <dbReference type="Proteomes" id="UP000660021"/>
    </source>
</evidence>
<dbReference type="Gene3D" id="3.40.50.460">
    <property type="entry name" value="Phosphofructokinase domain"/>
    <property type="match status" value="1"/>
</dbReference>
<evidence type="ECO:0000256" key="3">
    <source>
        <dbReference type="ARBA" id="ARBA00004496"/>
    </source>
</evidence>
<feature type="binding site" evidence="15">
    <location>
        <position position="167"/>
    </location>
    <ligand>
        <name>substrate</name>
        <note>ligand shared between dimeric partners</note>
    </ligand>
</feature>
<keyword evidence="7 15" id="KW-0808">Transferase</keyword>
<dbReference type="PIRSF" id="PIRSF000532">
    <property type="entry name" value="ATP_PFK_prok"/>
    <property type="match status" value="1"/>
</dbReference>
<dbReference type="PANTHER" id="PTHR13697">
    <property type="entry name" value="PHOSPHOFRUCTOKINASE"/>
    <property type="match status" value="1"/>
</dbReference>
<feature type="binding site" evidence="15">
    <location>
        <begin position="107"/>
        <end position="110"/>
    </location>
    <ligand>
        <name>ATP</name>
        <dbReference type="ChEBI" id="CHEBI:30616"/>
    </ligand>
</feature>
<comment type="caution">
    <text evidence="17">The sequence shown here is derived from an EMBL/GenBank/DDBJ whole genome shotgun (WGS) entry which is preliminary data.</text>
</comment>
<keyword evidence="6 15" id="KW-0021">Allosteric enzyme</keyword>
<dbReference type="EC" id="2.7.1.11" evidence="15"/>
<keyword evidence="11 15" id="KW-0067">ATP-binding</keyword>
<keyword evidence="12 15" id="KW-0460">Magnesium</keyword>
<dbReference type="Proteomes" id="UP000660021">
    <property type="component" value="Unassembled WGS sequence"/>
</dbReference>
<gene>
    <name evidence="15 17" type="primary">pfkA</name>
    <name evidence="17" type="ORF">H8S34_09610</name>
</gene>
<evidence type="ECO:0000256" key="11">
    <source>
        <dbReference type="ARBA" id="ARBA00022840"/>
    </source>
</evidence>
<feature type="active site" description="Proton acceptor" evidence="15">
    <location>
        <position position="132"/>
    </location>
</feature>
<reference evidence="17 18" key="1">
    <citation type="submission" date="2020-08" db="EMBL/GenBank/DDBJ databases">
        <title>Genome public.</title>
        <authorList>
            <person name="Liu C."/>
            <person name="Sun Q."/>
        </authorList>
    </citation>
    <scope>NUCLEOTIDE SEQUENCE [LARGE SCALE GENOMIC DNA]</scope>
    <source>
        <strain evidence="17 18">New-38</strain>
    </source>
</reference>
<feature type="binding site" description="in other chain" evidence="15">
    <location>
        <begin position="256"/>
        <end position="259"/>
    </location>
    <ligand>
        <name>substrate</name>
        <note>ligand shared between dimeric partners</note>
    </ligand>
</feature>
<keyword evidence="5 15" id="KW-0963">Cytoplasm</keyword>
<feature type="domain" description="Phosphofructokinase" evidence="16">
    <location>
        <begin position="8"/>
        <end position="282"/>
    </location>
</feature>
<evidence type="ECO:0000256" key="13">
    <source>
        <dbReference type="ARBA" id="ARBA00023152"/>
    </source>
</evidence>
<dbReference type="Pfam" id="PF00365">
    <property type="entry name" value="PFK"/>
    <property type="match status" value="1"/>
</dbReference>
<feature type="binding site" description="in other chain" evidence="15">
    <location>
        <position position="159"/>
    </location>
    <ligand>
        <name>ADP</name>
        <dbReference type="ChEBI" id="CHEBI:456216"/>
        <note>allosteric activator; ligand shared between dimeric partners</note>
    </ligand>
</feature>
<keyword evidence="9 15" id="KW-0547">Nucleotide-binding</keyword>
<evidence type="ECO:0000256" key="8">
    <source>
        <dbReference type="ARBA" id="ARBA00022723"/>
    </source>
</evidence>
<dbReference type="PROSITE" id="PS00433">
    <property type="entry name" value="PHOSPHOFRUCTOKINASE"/>
    <property type="match status" value="1"/>
</dbReference>
<evidence type="ECO:0000256" key="15">
    <source>
        <dbReference type="HAMAP-Rule" id="MF_00339"/>
    </source>
</evidence>
<comment type="catalytic activity">
    <reaction evidence="14 15">
        <text>beta-D-fructose 6-phosphate + ATP = beta-D-fructose 1,6-bisphosphate + ADP + H(+)</text>
        <dbReference type="Rhea" id="RHEA:16109"/>
        <dbReference type="ChEBI" id="CHEBI:15378"/>
        <dbReference type="ChEBI" id="CHEBI:30616"/>
        <dbReference type="ChEBI" id="CHEBI:32966"/>
        <dbReference type="ChEBI" id="CHEBI:57634"/>
        <dbReference type="ChEBI" id="CHEBI:456216"/>
        <dbReference type="EC" id="2.7.1.11"/>
    </reaction>
</comment>
<evidence type="ECO:0000256" key="14">
    <source>
        <dbReference type="ARBA" id="ARBA00048070"/>
    </source>
</evidence>
<comment type="subcellular location">
    <subcellularLocation>
        <location evidence="3 15">Cytoplasm</location>
    </subcellularLocation>
</comment>
<keyword evidence="13 15" id="KW-0324">Glycolysis</keyword>
<feature type="binding site" evidence="15">
    <location>
        <position position="250"/>
    </location>
    <ligand>
        <name>substrate</name>
        <note>ligand shared between dimeric partners</note>
    </ligand>
</feature>
<protein>
    <recommendedName>
        <fullName evidence="15">ATP-dependent 6-phosphofructokinase</fullName>
        <shortName evidence="15">ATP-PFK</shortName>
        <shortName evidence="15">Phosphofructokinase</shortName>
        <ecNumber evidence="15">2.7.1.11</ecNumber>
    </recommendedName>
    <alternativeName>
        <fullName evidence="15">Phosphohexokinase</fullName>
    </alternativeName>
</protein>
<dbReference type="InterPro" id="IPR012828">
    <property type="entry name" value="PFKA_ATP_prok"/>
</dbReference>
<comment type="similarity">
    <text evidence="15">Belongs to the phosphofructokinase type A (PFKA) family. ATP-dependent PFK group I subfamily. Prokaryotic clade 'B1' sub-subfamily.</text>
</comment>
<dbReference type="InterPro" id="IPR035966">
    <property type="entry name" value="PKF_sf"/>
</dbReference>
<organism evidence="17 18">
    <name type="scientific">Pseudoflavonifractor hominis</name>
    <dbReference type="NCBI Taxonomy" id="2763059"/>
    <lineage>
        <taxon>Bacteria</taxon>
        <taxon>Bacillati</taxon>
        <taxon>Bacillota</taxon>
        <taxon>Clostridia</taxon>
        <taxon>Eubacteriales</taxon>
        <taxon>Oscillospiraceae</taxon>
        <taxon>Pseudoflavonifractor</taxon>
    </lineage>
</organism>
<comment type="cofactor">
    <cofactor evidence="1 15">
        <name>Mg(2+)</name>
        <dbReference type="ChEBI" id="CHEBI:18420"/>
    </cofactor>
</comment>
<comment type="activity regulation">
    <text evidence="15">Allosterically activated by ADP and other diphosphonucleosides, and allosterically inhibited by phosphoenolpyruvate.</text>
</comment>
<dbReference type="HAMAP" id="MF_00339">
    <property type="entry name" value="Phosphofructokinase_I_B1"/>
    <property type="match status" value="1"/>
</dbReference>
<dbReference type="GO" id="GO:0003872">
    <property type="term" value="F:6-phosphofructokinase activity"/>
    <property type="evidence" value="ECO:0007669"/>
    <property type="project" value="UniProtKB-EC"/>
</dbReference>
<feature type="binding site" description="in other chain" evidence="15">
    <location>
        <begin position="174"/>
        <end position="176"/>
    </location>
    <ligand>
        <name>substrate</name>
        <note>ligand shared between dimeric partners</note>
    </ligand>
</feature>
<feature type="binding site" description="in other chain" evidence="15">
    <location>
        <position position="228"/>
    </location>
    <ligand>
        <name>substrate</name>
        <note>ligand shared between dimeric partners</note>
    </ligand>
</feature>
<evidence type="ECO:0000256" key="6">
    <source>
        <dbReference type="ARBA" id="ARBA00022533"/>
    </source>
</evidence>
<dbReference type="NCBIfam" id="TIGR02482">
    <property type="entry name" value="PFKA_ATP"/>
    <property type="match status" value="1"/>
</dbReference>
<dbReference type="SUPFAM" id="SSF53784">
    <property type="entry name" value="Phosphofructokinase"/>
    <property type="match status" value="1"/>
</dbReference>
<evidence type="ECO:0000259" key="16">
    <source>
        <dbReference type="Pfam" id="PF00365"/>
    </source>
</evidence>
<dbReference type="RefSeq" id="WP_101693093.1">
    <property type="nucleotide sequence ID" value="NZ_JACOPR010000005.1"/>
</dbReference>
<proteinExistence type="inferred from homology"/>
<comment type="subunit">
    <text evidence="15">Homotetramer.</text>
</comment>
<name>A0ABR7HU88_9FIRM</name>
<feature type="binding site" evidence="15">
    <location>
        <position position="16"/>
    </location>
    <ligand>
        <name>ATP</name>
        <dbReference type="ChEBI" id="CHEBI:30616"/>
    </ligand>
</feature>
<accession>A0ABR7HU88</accession>
<evidence type="ECO:0000313" key="17">
    <source>
        <dbReference type="EMBL" id="MBC5731084.1"/>
    </source>
</evidence>
<dbReference type="InterPro" id="IPR000023">
    <property type="entry name" value="Phosphofructokinase_dom"/>
</dbReference>
<feature type="binding site" description="in other chain" evidence="15">
    <location>
        <begin position="130"/>
        <end position="132"/>
    </location>
    <ligand>
        <name>substrate</name>
        <note>ligand shared between dimeric partners</note>
    </ligand>
</feature>
<keyword evidence="18" id="KW-1185">Reference proteome</keyword>
<dbReference type="InterPro" id="IPR022953">
    <property type="entry name" value="ATP_PFK"/>
</dbReference>
<feature type="binding site" evidence="15">
    <location>
        <begin position="26"/>
        <end position="30"/>
    </location>
    <ligand>
        <name>ADP</name>
        <dbReference type="ChEBI" id="CHEBI:456216"/>
        <note>allosteric activator; ligand shared between dimeric partners</note>
    </ligand>
</feature>
<evidence type="ECO:0000256" key="2">
    <source>
        <dbReference type="ARBA" id="ARBA00002659"/>
    </source>
</evidence>
<dbReference type="PANTHER" id="PTHR13697:SF4">
    <property type="entry name" value="ATP-DEPENDENT 6-PHOSPHOFRUCTOKINASE"/>
    <property type="match status" value="1"/>
</dbReference>
<evidence type="ECO:0000256" key="5">
    <source>
        <dbReference type="ARBA" id="ARBA00022490"/>
    </source>
</evidence>
<dbReference type="Gene3D" id="3.40.50.450">
    <property type="match status" value="1"/>
</dbReference>
<feature type="binding site" evidence="15">
    <location>
        <begin position="77"/>
        <end position="78"/>
    </location>
    <ligand>
        <name>ATP</name>
        <dbReference type="ChEBI" id="CHEBI:30616"/>
    </ligand>
</feature>
<dbReference type="EMBL" id="JACOPR010000005">
    <property type="protein sequence ID" value="MBC5731084.1"/>
    <property type="molecule type" value="Genomic_DNA"/>
</dbReference>
<evidence type="ECO:0000256" key="1">
    <source>
        <dbReference type="ARBA" id="ARBA00001946"/>
    </source>
</evidence>
<comment type="caution">
    <text evidence="15">Lacks conserved residue(s) required for the propagation of feature annotation.</text>
</comment>
<sequence length="335" mass="36164">MERKQVRRIGVFTSGGDAPGMNAAIRSVARTALHMGIECIGIRRGYHGLINCDVLPLDFESVSGISRQGGTMLYSARSKEFMVPEGREKAVGTCKLLGIDGLVGIGGDGTFRGLLELSKLGVSVVGIPGTIDNDIACSSYTIGFDTACNTALDSIDKLRDTMQSHERCSVVEVMGRHAGHLALYVGVACGATAVVVPEQDIDYEHDLMEPIRRARLSGRTHFMVIVAEGVEGGAYGVAEKIREATALDTRVTILGHVQRGGRPSSRDRVTATYMGYEAVKLLAAGESNRVICLQDDQYVDFDIADALSMKKSLDQQTYSVMRALTGMEQVRLKDQ</sequence>
<comment type="pathway">
    <text evidence="4 15">Carbohydrate degradation; glycolysis; D-glyceraldehyde 3-phosphate and glycerone phosphate from D-glucose: step 3/4.</text>
</comment>
<keyword evidence="10 15" id="KW-0418">Kinase</keyword>
<dbReference type="InterPro" id="IPR012003">
    <property type="entry name" value="ATP_PFK_prok-type"/>
</dbReference>
<dbReference type="NCBIfam" id="NF002872">
    <property type="entry name" value="PRK03202.1"/>
    <property type="match status" value="1"/>
</dbReference>
<keyword evidence="8 15" id="KW-0479">Metal-binding</keyword>
<dbReference type="InterPro" id="IPR015912">
    <property type="entry name" value="Phosphofructokinase_CS"/>
</dbReference>
<evidence type="ECO:0000256" key="7">
    <source>
        <dbReference type="ARBA" id="ARBA00022679"/>
    </source>
</evidence>